<evidence type="ECO:0000313" key="2">
    <source>
        <dbReference type="EMBL" id="SFM17895.1"/>
    </source>
</evidence>
<dbReference type="EMBL" id="FOUJ01000001">
    <property type="protein sequence ID" value="SFM17895.1"/>
    <property type="molecule type" value="Genomic_DNA"/>
</dbReference>
<reference evidence="3" key="1">
    <citation type="submission" date="2016-10" db="EMBL/GenBank/DDBJ databases">
        <authorList>
            <person name="Varghese N."/>
            <person name="Submissions S."/>
        </authorList>
    </citation>
    <scope>NUCLEOTIDE SEQUENCE [LARGE SCALE GENOMIC DNA]</scope>
    <source>
        <strain evidence="3">Mob M</strain>
    </source>
</reference>
<organism evidence="2 3">
    <name type="scientific">Methanolobus profundi</name>
    <dbReference type="NCBI Taxonomy" id="487685"/>
    <lineage>
        <taxon>Archaea</taxon>
        <taxon>Methanobacteriati</taxon>
        <taxon>Methanobacteriota</taxon>
        <taxon>Stenosarchaea group</taxon>
        <taxon>Methanomicrobia</taxon>
        <taxon>Methanosarcinales</taxon>
        <taxon>Methanosarcinaceae</taxon>
        <taxon>Methanolobus</taxon>
    </lineage>
</organism>
<dbReference type="NCBIfam" id="TIGR00176">
    <property type="entry name" value="mobB"/>
    <property type="match status" value="1"/>
</dbReference>
<dbReference type="PANTHER" id="PTHR23404">
    <property type="entry name" value="MOLYBDOPTERIN SYNTHASE RELATED"/>
    <property type="match status" value="1"/>
</dbReference>
<dbReference type="AlphaFoldDB" id="A0A1I4NR72"/>
<dbReference type="RefSeq" id="WP_091931958.1">
    <property type="nucleotide sequence ID" value="NZ_FOUJ01000001.1"/>
</dbReference>
<dbReference type="Gene3D" id="3.40.50.300">
    <property type="entry name" value="P-loop containing nucleotide triphosphate hydrolases"/>
    <property type="match status" value="1"/>
</dbReference>
<dbReference type="GO" id="GO:0005525">
    <property type="term" value="F:GTP binding"/>
    <property type="evidence" value="ECO:0007669"/>
    <property type="project" value="InterPro"/>
</dbReference>
<evidence type="ECO:0000259" key="1">
    <source>
        <dbReference type="Pfam" id="PF03205"/>
    </source>
</evidence>
<dbReference type="STRING" id="487685.SAMN04488696_0212"/>
<dbReference type="OrthoDB" id="45235at2157"/>
<name>A0A1I4NR72_9EURY</name>
<dbReference type="Pfam" id="PF02391">
    <property type="entry name" value="MoaE"/>
    <property type="match status" value="1"/>
</dbReference>
<evidence type="ECO:0000313" key="3">
    <source>
        <dbReference type="Proteomes" id="UP000198535"/>
    </source>
</evidence>
<dbReference type="SUPFAM" id="SSF52540">
    <property type="entry name" value="P-loop containing nucleoside triphosphate hydrolases"/>
    <property type="match status" value="1"/>
</dbReference>
<keyword evidence="3" id="KW-1185">Reference proteome</keyword>
<protein>
    <submittedName>
        <fullName evidence="2">Molybdopterin synthase subunit MoaE /molybdopterin guanine dinucleotide biosynthesis accessory protein MobB</fullName>
    </submittedName>
</protein>
<feature type="domain" description="Molybdopterin-guanine dinucleotide biosynthesis protein B (MobB)" evidence="1">
    <location>
        <begin position="3"/>
        <end position="107"/>
    </location>
</feature>
<dbReference type="InterPro" id="IPR003448">
    <property type="entry name" value="Mopterin_biosynth_MoaE"/>
</dbReference>
<dbReference type="SUPFAM" id="SSF54690">
    <property type="entry name" value="Molybdopterin synthase subunit MoaE"/>
    <property type="match status" value="1"/>
</dbReference>
<proteinExistence type="predicted"/>
<dbReference type="Proteomes" id="UP000198535">
    <property type="component" value="Unassembled WGS sequence"/>
</dbReference>
<dbReference type="InterPro" id="IPR004435">
    <property type="entry name" value="MobB_dom"/>
</dbReference>
<dbReference type="InterPro" id="IPR027417">
    <property type="entry name" value="P-loop_NTPase"/>
</dbReference>
<dbReference type="GO" id="GO:0006777">
    <property type="term" value="P:Mo-molybdopterin cofactor biosynthetic process"/>
    <property type="evidence" value="ECO:0007669"/>
    <property type="project" value="InterPro"/>
</dbReference>
<dbReference type="Gene3D" id="3.90.1170.40">
    <property type="entry name" value="Molybdopterin biosynthesis MoaE subunit"/>
    <property type="match status" value="1"/>
</dbReference>
<dbReference type="CDD" id="cd00756">
    <property type="entry name" value="MoaE"/>
    <property type="match status" value="1"/>
</dbReference>
<dbReference type="Pfam" id="PF03205">
    <property type="entry name" value="MobB"/>
    <property type="match status" value="1"/>
</dbReference>
<accession>A0A1I4NR72</accession>
<gene>
    <name evidence="2" type="ORF">SAMN04488696_0212</name>
</gene>
<dbReference type="InterPro" id="IPR036563">
    <property type="entry name" value="MoaE_sf"/>
</dbReference>
<dbReference type="NCBIfam" id="NF011061">
    <property type="entry name" value="PRK14493.1"/>
    <property type="match status" value="1"/>
</dbReference>
<sequence>MKVICVAGYKNSGKTTLVTRLVDALSKKGSTGTVKQMLHHRFNPENTDTGKHFDAGADVVAAITDSELVTIKRNPTLEDSLNALADSGVEFAIVEGAKSSDLPKIFLGDVEGSDDISNIIVQLPVRSEWDIDALVELVLDQPEWVTLDSLIRKVRSNPDIRLSGGIATFTGIVRRINGDVETTAIDFEKYEGVADRAIEKICFDLKQEDNIIDVLIHHRTGLIRSGEDIVYIVVAAAHRQELFETLTEALERIKDDVPIWKKEFTIEGDFWVHDKL</sequence>